<dbReference type="Gene3D" id="1.10.510.10">
    <property type="entry name" value="Transferase(Phosphotransferase) domain 1"/>
    <property type="match status" value="1"/>
</dbReference>
<dbReference type="GO" id="GO:0005524">
    <property type="term" value="F:ATP binding"/>
    <property type="evidence" value="ECO:0007669"/>
    <property type="project" value="UniProtKB-UniRule"/>
</dbReference>
<keyword evidence="17 23" id="KW-0472">Membrane</keyword>
<dbReference type="InterPro" id="IPR001245">
    <property type="entry name" value="Ser-Thr/Tyr_kinase_cat_dom"/>
</dbReference>
<dbReference type="InterPro" id="IPR000719">
    <property type="entry name" value="Prot_kinase_dom"/>
</dbReference>
<dbReference type="SUPFAM" id="SSF52047">
    <property type="entry name" value="RNI-like"/>
    <property type="match status" value="1"/>
</dbReference>
<evidence type="ECO:0000256" key="14">
    <source>
        <dbReference type="ARBA" id="ARBA00022777"/>
    </source>
</evidence>
<evidence type="ECO:0000256" key="7">
    <source>
        <dbReference type="ARBA" id="ARBA00022553"/>
    </source>
</evidence>
<keyword evidence="10 23" id="KW-0812">Transmembrane</keyword>
<dbReference type="FunFam" id="3.80.10.10:FF:000275">
    <property type="entry name" value="Leucine-rich repeat receptor-like protein kinase"/>
    <property type="match status" value="1"/>
</dbReference>
<dbReference type="SUPFAM" id="SSF52058">
    <property type="entry name" value="L domain-like"/>
    <property type="match status" value="1"/>
</dbReference>
<evidence type="ECO:0000256" key="6">
    <source>
        <dbReference type="ARBA" id="ARBA00022527"/>
    </source>
</evidence>
<dbReference type="SMART" id="SM00369">
    <property type="entry name" value="LRR_TYP"/>
    <property type="match status" value="7"/>
</dbReference>
<keyword evidence="11 24" id="KW-0732">Signal</keyword>
<evidence type="ECO:0000256" key="10">
    <source>
        <dbReference type="ARBA" id="ARBA00022692"/>
    </source>
</evidence>
<dbReference type="InterPro" id="IPR001611">
    <property type="entry name" value="Leu-rich_rpt"/>
</dbReference>
<reference evidence="26 27" key="1">
    <citation type="submission" date="2019-09" db="EMBL/GenBank/DDBJ databases">
        <authorList>
            <person name="Ou C."/>
        </authorList>
    </citation>
    <scope>NUCLEOTIDE SEQUENCE [LARGE SCALE GENOMIC DNA]</scope>
    <source>
        <strain evidence="26">S2</strain>
        <tissue evidence="26">Leaf</tissue>
    </source>
</reference>
<dbReference type="Pfam" id="PF00560">
    <property type="entry name" value="LRR_1"/>
    <property type="match status" value="5"/>
</dbReference>
<evidence type="ECO:0000256" key="2">
    <source>
        <dbReference type="ARBA" id="ARBA00008684"/>
    </source>
</evidence>
<reference evidence="27" key="2">
    <citation type="submission" date="2019-10" db="EMBL/GenBank/DDBJ databases">
        <title>A de novo genome assembly of a pear dwarfing rootstock.</title>
        <authorList>
            <person name="Wang F."/>
            <person name="Wang J."/>
            <person name="Li S."/>
            <person name="Zhang Y."/>
            <person name="Fang M."/>
            <person name="Ma L."/>
            <person name="Zhao Y."/>
            <person name="Jiang S."/>
        </authorList>
    </citation>
    <scope>NUCLEOTIDE SEQUENCE [LARGE SCALE GENOMIC DNA]</scope>
</reference>
<reference evidence="26 27" key="3">
    <citation type="submission" date="2019-11" db="EMBL/GenBank/DDBJ databases">
        <title>A de novo genome assembly of a pear dwarfing rootstock.</title>
        <authorList>
            <person name="Wang F."/>
            <person name="Wang J."/>
            <person name="Li S."/>
            <person name="Zhang Y."/>
            <person name="Fang M."/>
            <person name="Ma L."/>
            <person name="Zhao Y."/>
            <person name="Jiang S."/>
        </authorList>
    </citation>
    <scope>NUCLEOTIDE SEQUENCE [LARGE SCALE GENOMIC DNA]</scope>
    <source>
        <strain evidence="26">S2</strain>
        <tissue evidence="26">Leaf</tissue>
    </source>
</reference>
<evidence type="ECO:0000259" key="25">
    <source>
        <dbReference type="PROSITE" id="PS50011"/>
    </source>
</evidence>
<keyword evidence="14 26" id="KW-0418">Kinase</keyword>
<feature type="signal peptide" evidence="24">
    <location>
        <begin position="1"/>
        <end position="29"/>
    </location>
</feature>
<dbReference type="Gene3D" id="3.30.200.20">
    <property type="entry name" value="Phosphorylase Kinase, domain 1"/>
    <property type="match status" value="1"/>
</dbReference>
<evidence type="ECO:0000256" key="23">
    <source>
        <dbReference type="SAM" id="Phobius"/>
    </source>
</evidence>
<evidence type="ECO:0000256" key="1">
    <source>
        <dbReference type="ARBA" id="ARBA00004251"/>
    </source>
</evidence>
<dbReference type="PROSITE" id="PS00107">
    <property type="entry name" value="PROTEIN_KINASE_ATP"/>
    <property type="match status" value="1"/>
</dbReference>
<dbReference type="EMBL" id="SMOL01000768">
    <property type="protein sequence ID" value="KAB2598393.1"/>
    <property type="molecule type" value="Genomic_DNA"/>
</dbReference>
<dbReference type="Proteomes" id="UP000327157">
    <property type="component" value="Chromosome 1"/>
</dbReference>
<keyword evidence="18 26" id="KW-0675">Receptor</keyword>
<dbReference type="Pfam" id="PF07714">
    <property type="entry name" value="PK_Tyr_Ser-Thr"/>
    <property type="match status" value="1"/>
</dbReference>
<dbReference type="InterPro" id="IPR032675">
    <property type="entry name" value="LRR_dom_sf"/>
</dbReference>
<dbReference type="PANTHER" id="PTHR45974">
    <property type="entry name" value="RECEPTOR-LIKE PROTEIN 55"/>
    <property type="match status" value="1"/>
</dbReference>
<dbReference type="EC" id="2.7.11.1" evidence="4"/>
<comment type="caution">
    <text evidence="26">The sequence shown here is derived from an EMBL/GenBank/DDBJ whole genome shotgun (WGS) entry which is preliminary data.</text>
</comment>
<dbReference type="FunFam" id="3.30.200.20:FF:000432">
    <property type="entry name" value="LRR receptor-like serine/threonine-protein kinase EFR"/>
    <property type="match status" value="1"/>
</dbReference>
<feature type="transmembrane region" description="Helical" evidence="23">
    <location>
        <begin position="642"/>
        <end position="663"/>
    </location>
</feature>
<evidence type="ECO:0000256" key="11">
    <source>
        <dbReference type="ARBA" id="ARBA00022729"/>
    </source>
</evidence>
<evidence type="ECO:0000256" key="8">
    <source>
        <dbReference type="ARBA" id="ARBA00022614"/>
    </source>
</evidence>
<keyword evidence="16 23" id="KW-1133">Transmembrane helix</keyword>
<evidence type="ECO:0000256" key="21">
    <source>
        <dbReference type="ARBA" id="ARBA00048679"/>
    </source>
</evidence>
<evidence type="ECO:0000256" key="19">
    <source>
        <dbReference type="ARBA" id="ARBA00023180"/>
    </source>
</evidence>
<dbReference type="InterPro" id="IPR017441">
    <property type="entry name" value="Protein_kinase_ATP_BS"/>
</dbReference>
<evidence type="ECO:0000256" key="4">
    <source>
        <dbReference type="ARBA" id="ARBA00012513"/>
    </source>
</evidence>
<name>A0A5N5F6L0_9ROSA</name>
<comment type="catalytic activity">
    <reaction evidence="20">
        <text>L-threonyl-[protein] + ATP = O-phospho-L-threonyl-[protein] + ADP + H(+)</text>
        <dbReference type="Rhea" id="RHEA:46608"/>
        <dbReference type="Rhea" id="RHEA-COMP:11060"/>
        <dbReference type="Rhea" id="RHEA-COMP:11605"/>
        <dbReference type="ChEBI" id="CHEBI:15378"/>
        <dbReference type="ChEBI" id="CHEBI:30013"/>
        <dbReference type="ChEBI" id="CHEBI:30616"/>
        <dbReference type="ChEBI" id="CHEBI:61977"/>
        <dbReference type="ChEBI" id="CHEBI:456216"/>
        <dbReference type="EC" id="2.7.11.1"/>
    </reaction>
</comment>
<dbReference type="GO" id="GO:0004674">
    <property type="term" value="F:protein serine/threonine kinase activity"/>
    <property type="evidence" value="ECO:0007669"/>
    <property type="project" value="UniProtKB-KW"/>
</dbReference>
<evidence type="ECO:0000256" key="5">
    <source>
        <dbReference type="ARBA" id="ARBA00022475"/>
    </source>
</evidence>
<evidence type="ECO:0000256" key="3">
    <source>
        <dbReference type="ARBA" id="ARBA00009592"/>
    </source>
</evidence>
<feature type="binding site" evidence="22">
    <location>
        <position position="728"/>
    </location>
    <ligand>
        <name>ATP</name>
        <dbReference type="ChEBI" id="CHEBI:30616"/>
    </ligand>
</feature>
<proteinExistence type="inferred from homology"/>
<dbReference type="FunFam" id="1.10.510.10:FF:000358">
    <property type="entry name" value="Putative leucine-rich repeat receptor-like serine/threonine-protein kinase"/>
    <property type="match status" value="1"/>
</dbReference>
<comment type="catalytic activity">
    <reaction evidence="21">
        <text>L-seryl-[protein] + ATP = O-phospho-L-seryl-[protein] + ADP + H(+)</text>
        <dbReference type="Rhea" id="RHEA:17989"/>
        <dbReference type="Rhea" id="RHEA-COMP:9863"/>
        <dbReference type="Rhea" id="RHEA-COMP:11604"/>
        <dbReference type="ChEBI" id="CHEBI:15378"/>
        <dbReference type="ChEBI" id="CHEBI:29999"/>
        <dbReference type="ChEBI" id="CHEBI:30616"/>
        <dbReference type="ChEBI" id="CHEBI:83421"/>
        <dbReference type="ChEBI" id="CHEBI:456216"/>
        <dbReference type="EC" id="2.7.11.1"/>
    </reaction>
</comment>
<dbReference type="FunFam" id="3.80.10.10:FF:000288">
    <property type="entry name" value="LRR receptor-like serine/threonine-protein kinase EFR"/>
    <property type="match status" value="1"/>
</dbReference>
<dbReference type="SUPFAM" id="SSF56112">
    <property type="entry name" value="Protein kinase-like (PK-like)"/>
    <property type="match status" value="1"/>
</dbReference>
<dbReference type="Gene3D" id="3.80.10.10">
    <property type="entry name" value="Ribonuclease Inhibitor"/>
    <property type="match status" value="4"/>
</dbReference>
<dbReference type="PROSITE" id="PS00108">
    <property type="entry name" value="PROTEIN_KINASE_ST"/>
    <property type="match status" value="1"/>
</dbReference>
<dbReference type="FunFam" id="3.80.10.10:FF:000383">
    <property type="entry name" value="Leucine-rich repeat receptor protein kinase EMS1"/>
    <property type="match status" value="1"/>
</dbReference>
<dbReference type="InterPro" id="IPR003591">
    <property type="entry name" value="Leu-rich_rpt_typical-subtyp"/>
</dbReference>
<evidence type="ECO:0000256" key="20">
    <source>
        <dbReference type="ARBA" id="ARBA00047899"/>
    </source>
</evidence>
<evidence type="ECO:0000256" key="13">
    <source>
        <dbReference type="ARBA" id="ARBA00022741"/>
    </source>
</evidence>
<comment type="similarity">
    <text evidence="2">Belongs to the protein kinase superfamily. Ser/Thr protein kinase family.</text>
</comment>
<keyword evidence="7" id="KW-0597">Phosphoprotein</keyword>
<keyword evidence="12" id="KW-0677">Repeat</keyword>
<dbReference type="PANTHER" id="PTHR45974:SF283">
    <property type="entry name" value="LEUCINE-RICH REPEAT PROTEIN KINASE FAMILY PROTEIN"/>
    <property type="match status" value="1"/>
</dbReference>
<dbReference type="Pfam" id="PF08263">
    <property type="entry name" value="LRRNT_2"/>
    <property type="match status" value="1"/>
</dbReference>
<accession>A0A5N5F6L0</accession>
<evidence type="ECO:0000313" key="26">
    <source>
        <dbReference type="EMBL" id="KAB2598393.1"/>
    </source>
</evidence>
<keyword evidence="8" id="KW-0433">Leucine-rich repeat</keyword>
<sequence length="1026" mass="111414">MEFSSIHISMWFIFVQLFLFSSTSTSSSGLPGNEADRLSLLAFKAEIVNDTRGILSSWNESLDFCEWRGITCGRRHRRVTVLDLRSSALEGQLSPHIGNLSFLRTLHLENNSFGHTIPSEIGRLFRLHQIRLHNNSFNGAIPSNISRCSNLQYLLLYGNNLTGKLPTEIASLSKLRVLDLGNNNFSGQIPPSFGNLSSLEKLYLDHNNLHGGIPNSLGQLKNLAYLVLGTNNLNGTIPPSIYNLSSITYFSVLINQLHGTLPPSLGHTIFPNIKKFYCHMNQFSGPIPISVANASNLMRFVILDNKFTGKVPSLAGMSNLVWLGISNNSLGYNQEGDLDFLSSLVNCTNLQILLIGDNNFGGVLPESLGNLSTMVKQMIFGRNWMRGNIPVSVGNLFNLEVLAFDANLLTGTIPSSIGRLNKLNALYLNSNELSGTIPSSLGNLSSLTILVLILGECGKLLLLVLSENNLSGSIPKQVIGLSSLSQGLNLSGNQLTGSIPTEVGNLVHLDSLIVSDNRLSGEIPRSLGSCTSLTTLYLSGNSLQGTIPESLSSLRGIENFDISRNNLSGRIPNYLESFRVLLNLNLSFNDFEGALPMKGVFENTSALSVTGNSRICGGIPSLRLPKCASKQSKQGLSSRLKIIISVVCGIVGLILAILFVILYRSRKARPLKSTSGSSLGVSLLKLSYGDLLKATDGFSSANLIGAGSFGSVYKGILDQHEGRVVAVKVLNLQTSRASKSFIAECEALRTVRHRNLVKLLTACSSIDFQGNDFKALVYDFMVNGSLEEWLHNSAQQGDNPTNLQKNLDLIQRVNIAINIASALDYLHNGSDMPIVHCDLKPSNILLDGDMTGCVGDFGLARFLPDASRPFSAQESSSNAIKGTIGYTAPEYGSGTAVSTYGDVYSFGILLLEMLTGKRPTDDMFKDGLDLHNFVLTALPERVKEICDPRLLHTEESGITTATDNRGYLGQDDQRQRADECLISLARIGVACSAAMPRERMDASKVVAELCRTKDVLVGTRMPRERP</sequence>
<protein>
    <recommendedName>
        <fullName evidence="4">non-specific serine/threonine protein kinase</fullName>
        <ecNumber evidence="4">2.7.11.1</ecNumber>
    </recommendedName>
</protein>
<dbReference type="InterPro" id="IPR011009">
    <property type="entry name" value="Kinase-like_dom_sf"/>
</dbReference>
<dbReference type="Pfam" id="PF23598">
    <property type="entry name" value="LRR_14"/>
    <property type="match status" value="1"/>
</dbReference>
<evidence type="ECO:0000256" key="24">
    <source>
        <dbReference type="SAM" id="SignalP"/>
    </source>
</evidence>
<keyword evidence="19" id="KW-0325">Glycoprotein</keyword>
<keyword evidence="15 22" id="KW-0067">ATP-binding</keyword>
<evidence type="ECO:0000256" key="22">
    <source>
        <dbReference type="PROSITE-ProRule" id="PRU10141"/>
    </source>
</evidence>
<evidence type="ECO:0000313" key="27">
    <source>
        <dbReference type="Proteomes" id="UP000327157"/>
    </source>
</evidence>
<dbReference type="InterPro" id="IPR013210">
    <property type="entry name" value="LRR_N_plant-typ"/>
</dbReference>
<keyword evidence="5" id="KW-1003">Cell membrane</keyword>
<keyword evidence="6" id="KW-0723">Serine/threonine-protein kinase</keyword>
<dbReference type="GO" id="GO:0005886">
    <property type="term" value="C:plasma membrane"/>
    <property type="evidence" value="ECO:0007669"/>
    <property type="project" value="UniProtKB-SubCell"/>
</dbReference>
<dbReference type="InterPro" id="IPR008271">
    <property type="entry name" value="Ser/Thr_kinase_AS"/>
</dbReference>
<dbReference type="InterPro" id="IPR055414">
    <property type="entry name" value="LRR_R13L4/SHOC2-like"/>
</dbReference>
<keyword evidence="27" id="KW-1185">Reference proteome</keyword>
<evidence type="ECO:0000256" key="9">
    <source>
        <dbReference type="ARBA" id="ARBA00022679"/>
    </source>
</evidence>
<evidence type="ECO:0000256" key="15">
    <source>
        <dbReference type="ARBA" id="ARBA00022840"/>
    </source>
</evidence>
<evidence type="ECO:0000256" key="12">
    <source>
        <dbReference type="ARBA" id="ARBA00022737"/>
    </source>
</evidence>
<keyword evidence="13 22" id="KW-0547">Nucleotide-binding</keyword>
<dbReference type="AlphaFoldDB" id="A0A5N5F6L0"/>
<dbReference type="OrthoDB" id="676979at2759"/>
<comment type="similarity">
    <text evidence="3">Belongs to the RLP family.</text>
</comment>
<keyword evidence="9" id="KW-0808">Transferase</keyword>
<gene>
    <name evidence="26" type="ORF">D8674_001313</name>
</gene>
<organism evidence="26 27">
    <name type="scientific">Pyrus ussuriensis x Pyrus communis</name>
    <dbReference type="NCBI Taxonomy" id="2448454"/>
    <lineage>
        <taxon>Eukaryota</taxon>
        <taxon>Viridiplantae</taxon>
        <taxon>Streptophyta</taxon>
        <taxon>Embryophyta</taxon>
        <taxon>Tracheophyta</taxon>
        <taxon>Spermatophyta</taxon>
        <taxon>Magnoliopsida</taxon>
        <taxon>eudicotyledons</taxon>
        <taxon>Gunneridae</taxon>
        <taxon>Pentapetalae</taxon>
        <taxon>rosids</taxon>
        <taxon>fabids</taxon>
        <taxon>Rosales</taxon>
        <taxon>Rosaceae</taxon>
        <taxon>Amygdaloideae</taxon>
        <taxon>Maleae</taxon>
        <taxon>Pyrus</taxon>
    </lineage>
</organism>
<feature type="domain" description="Protein kinase" evidence="25">
    <location>
        <begin position="698"/>
        <end position="1026"/>
    </location>
</feature>
<feature type="chain" id="PRO_5024335906" description="non-specific serine/threonine protein kinase" evidence="24">
    <location>
        <begin position="30"/>
        <end position="1026"/>
    </location>
</feature>
<evidence type="ECO:0000256" key="16">
    <source>
        <dbReference type="ARBA" id="ARBA00022989"/>
    </source>
</evidence>
<evidence type="ECO:0000256" key="18">
    <source>
        <dbReference type="ARBA" id="ARBA00023170"/>
    </source>
</evidence>
<dbReference type="PROSITE" id="PS50011">
    <property type="entry name" value="PROTEIN_KINASE_DOM"/>
    <property type="match status" value="1"/>
</dbReference>
<evidence type="ECO:0000256" key="17">
    <source>
        <dbReference type="ARBA" id="ARBA00023136"/>
    </source>
</evidence>
<dbReference type="SMART" id="SM00220">
    <property type="entry name" value="S_TKc"/>
    <property type="match status" value="1"/>
</dbReference>
<comment type="subcellular location">
    <subcellularLocation>
        <location evidence="1">Cell membrane</location>
        <topology evidence="1">Single-pass type I membrane protein</topology>
    </subcellularLocation>
</comment>
<dbReference type="CDD" id="cd14066">
    <property type="entry name" value="STKc_IRAK"/>
    <property type="match status" value="1"/>
</dbReference>